<feature type="region of interest" description="Disordered" evidence="1">
    <location>
        <begin position="525"/>
        <end position="544"/>
    </location>
</feature>
<feature type="region of interest" description="Disordered" evidence="1">
    <location>
        <begin position="488"/>
        <end position="508"/>
    </location>
</feature>
<dbReference type="EMBL" id="CAJMXA010002129">
    <property type="protein sequence ID" value="CAE6476342.1"/>
    <property type="molecule type" value="Genomic_DNA"/>
</dbReference>
<sequence length="771" mass="88422">MFENAQKLLSDVVPSPSALGLLSLAVTEPDTRRLAFNIMHDTTRSEVRKMHIAANSGFYLYPCLDFAIFGKCNRSQLECGRQEVNSYNLSDEHRQEFFNQRTRALIIQIQIVHGYQAHSYQNESERRDFRRVWARRLYENLMPHFPPLGSVVCVDPKRIPELSESTGAISAWCEDALHELDPGFGPPNRFLSDVLANLDISFRIHRQSYIFKLHSRRLVRPRDDLMVPTIGPLPVKYSIVHDFINFYIRRSPDVISRAVHAVYHIVFKPLAIEANVLVNILEFIGRELIVNWRLYQKGSDGVFHELLLPRSWAFDLLRHAPLPMQRGISLHDYINVLYKTLELLRGYEPDASPLYGFNGRPGLLMRSVLIMRVCRLIVLVANNTSITPFVKEEIRRAIARALTGSGDIHTILCTKFLRADSWHDLWNAVRYSALNRGADELVYLSRRRDDYKPPTIASVKSVVYSNLNPELERLLSLVEPDVILNPRAKPFVPQTQNHPSTETEEDTIEPTQAIADDPDDQLNAGGFSDLVTSDDDLPPAAQAEPVHPLTASDVVFGKKILFCYRRYTLRQRLKMRKAIRTIWAYYLRHKLRHKSPMTATEEQICKLHNEYKNDAESIDCPLLYVKAFRSHERTLLGFMPHVLVYLRGLERFNQRQKEANKKRLQKVEHEELDRVRIRMDACAALAKKIRALARQIAPGSSVLHKMDTLREGVKRVDALRTEIMNTFGEDAIPKPLEEHYILGISVILAPPPAEAVPKPLKPELNVSDLGI</sequence>
<dbReference type="AlphaFoldDB" id="A0A8H3GZM9"/>
<accession>A0A8H3GZM9</accession>
<evidence type="ECO:0000313" key="3">
    <source>
        <dbReference type="Proteomes" id="UP000663853"/>
    </source>
</evidence>
<evidence type="ECO:0000256" key="1">
    <source>
        <dbReference type="SAM" id="MobiDB-lite"/>
    </source>
</evidence>
<protein>
    <submittedName>
        <fullName evidence="2">Uncharacterized protein</fullName>
    </submittedName>
</protein>
<name>A0A8H3GZM9_9AGAM</name>
<evidence type="ECO:0000313" key="2">
    <source>
        <dbReference type="EMBL" id="CAE6476342.1"/>
    </source>
</evidence>
<gene>
    <name evidence="2" type="ORF">RDB_LOCUS81552</name>
</gene>
<organism evidence="2 3">
    <name type="scientific">Rhizoctonia solani</name>
    <dbReference type="NCBI Taxonomy" id="456999"/>
    <lineage>
        <taxon>Eukaryota</taxon>
        <taxon>Fungi</taxon>
        <taxon>Dikarya</taxon>
        <taxon>Basidiomycota</taxon>
        <taxon>Agaricomycotina</taxon>
        <taxon>Agaricomycetes</taxon>
        <taxon>Cantharellales</taxon>
        <taxon>Ceratobasidiaceae</taxon>
        <taxon>Rhizoctonia</taxon>
    </lineage>
</organism>
<dbReference type="Proteomes" id="UP000663853">
    <property type="component" value="Unassembled WGS sequence"/>
</dbReference>
<proteinExistence type="predicted"/>
<comment type="caution">
    <text evidence="2">The sequence shown here is derived from an EMBL/GenBank/DDBJ whole genome shotgun (WGS) entry which is preliminary data.</text>
</comment>
<reference evidence="2" key="1">
    <citation type="submission" date="2021-01" db="EMBL/GenBank/DDBJ databases">
        <authorList>
            <person name="Kaushik A."/>
        </authorList>
    </citation>
    <scope>NUCLEOTIDE SEQUENCE</scope>
    <source>
        <strain evidence="2">AG6-10EEA</strain>
    </source>
</reference>